<gene>
    <name evidence="1" type="ORF">ENN51_04040</name>
</gene>
<evidence type="ECO:0008006" key="2">
    <source>
        <dbReference type="Google" id="ProtNLM"/>
    </source>
</evidence>
<dbReference type="Gene3D" id="2.40.160.60">
    <property type="entry name" value="Outer membrane protein transport protein (OMPP1/FadL/TodX)"/>
    <property type="match status" value="1"/>
</dbReference>
<dbReference type="Proteomes" id="UP000885672">
    <property type="component" value="Unassembled WGS sequence"/>
</dbReference>
<proteinExistence type="predicted"/>
<evidence type="ECO:0000313" key="1">
    <source>
        <dbReference type="EMBL" id="HDQ99439.1"/>
    </source>
</evidence>
<reference evidence="1" key="1">
    <citation type="journal article" date="2020" name="mSystems">
        <title>Genome- and Community-Level Interaction Insights into Carbon Utilization and Element Cycling Functions of Hydrothermarchaeota in Hydrothermal Sediment.</title>
        <authorList>
            <person name="Zhou Z."/>
            <person name="Liu Y."/>
            <person name="Xu W."/>
            <person name="Pan J."/>
            <person name="Luo Z.H."/>
            <person name="Li M."/>
        </authorList>
    </citation>
    <scope>NUCLEOTIDE SEQUENCE [LARGE SCALE GENOMIC DNA]</scope>
    <source>
        <strain evidence="1">SpSt-1182</strain>
    </source>
</reference>
<organism evidence="1">
    <name type="scientific">candidate division WOR-3 bacterium</name>
    <dbReference type="NCBI Taxonomy" id="2052148"/>
    <lineage>
        <taxon>Bacteria</taxon>
        <taxon>Bacteria division WOR-3</taxon>
    </lineage>
</organism>
<dbReference type="EMBL" id="DSBX01000153">
    <property type="protein sequence ID" value="HDQ99439.1"/>
    <property type="molecule type" value="Genomic_DNA"/>
</dbReference>
<dbReference type="AlphaFoldDB" id="A0A7V0XF49"/>
<comment type="caution">
    <text evidence="1">The sequence shown here is derived from an EMBL/GenBank/DDBJ whole genome shotgun (WGS) entry which is preliminary data.</text>
</comment>
<accession>A0A7V0XF49</accession>
<sequence>MAVLTASAAATWYAGDFERLGTSARIIGMGGAAVTTAQGPSAIYYNPARAGLPGRTGLLFLHSQDFSGLVQHNFLGAAFPSGTQSFGVAVLHNGIPGIKLTALPDSTRPPGPDNRPYVERVVSANQLVGYVNYARTVLPELSVGGNVKLIYQDLGVGNCFGMGLDLGLLIRPGGAVDVGLRIRNASLSPLFWSSGTRELITPRLALGIGRTFGFDRDALVLAIEAEAGPEERDLGYNLGAEYSFRNALFGRLGAHDGNLTFGLGARFGRFYLDYGYAAGYAAGSRELGSAQQFSGGVEF</sequence>
<protein>
    <recommendedName>
        <fullName evidence="2">PorV/PorQ family protein</fullName>
    </recommendedName>
</protein>
<name>A0A7V0XF49_UNCW3</name>
<dbReference type="SUPFAM" id="SSF56935">
    <property type="entry name" value="Porins"/>
    <property type="match status" value="1"/>
</dbReference>